<dbReference type="InterPro" id="IPR001874">
    <property type="entry name" value="DHquinase_II"/>
</dbReference>
<evidence type="ECO:0000313" key="13">
    <source>
        <dbReference type="Proteomes" id="UP000580043"/>
    </source>
</evidence>
<evidence type="ECO:0000256" key="7">
    <source>
        <dbReference type="ARBA" id="ARBA00023239"/>
    </source>
</evidence>
<accession>A0A848G660</accession>
<dbReference type="Pfam" id="PF01220">
    <property type="entry name" value="DHquinase_II"/>
    <property type="match status" value="1"/>
</dbReference>
<keyword evidence="8" id="KW-0057">Aromatic amino acid biosynthesis</keyword>
<evidence type="ECO:0000313" key="12">
    <source>
        <dbReference type="EMBL" id="NML25903.1"/>
    </source>
</evidence>
<evidence type="ECO:0000256" key="10">
    <source>
        <dbReference type="PIRSR" id="PIRSR001399-2"/>
    </source>
</evidence>
<gene>
    <name evidence="8 12" type="primary">aroQ</name>
    <name evidence="12" type="ORF">HHL15_09135</name>
</gene>
<feature type="binding site" evidence="8 10">
    <location>
        <position position="128"/>
    </location>
    <ligand>
        <name>substrate</name>
    </ligand>
</feature>
<comment type="caution">
    <text evidence="12">The sequence shown here is derived from an EMBL/GenBank/DDBJ whole genome shotgun (WGS) entry which is preliminary data.</text>
</comment>
<dbReference type="NCBIfam" id="NF003806">
    <property type="entry name" value="PRK05395.1-3"/>
    <property type="match status" value="1"/>
</dbReference>
<dbReference type="GO" id="GO:0019631">
    <property type="term" value="P:quinate catabolic process"/>
    <property type="evidence" value="ECO:0007669"/>
    <property type="project" value="TreeGrafter"/>
</dbReference>
<comment type="catalytic activity">
    <reaction evidence="1 8">
        <text>3-dehydroquinate = 3-dehydroshikimate + H2O</text>
        <dbReference type="Rhea" id="RHEA:21096"/>
        <dbReference type="ChEBI" id="CHEBI:15377"/>
        <dbReference type="ChEBI" id="CHEBI:16630"/>
        <dbReference type="ChEBI" id="CHEBI:32364"/>
        <dbReference type="EC" id="4.2.1.10"/>
    </reaction>
</comment>
<evidence type="ECO:0000256" key="4">
    <source>
        <dbReference type="ARBA" id="ARBA00011037"/>
    </source>
</evidence>
<evidence type="ECO:0000256" key="3">
    <source>
        <dbReference type="ARBA" id="ARBA00004902"/>
    </source>
</evidence>
<dbReference type="CDD" id="cd00466">
    <property type="entry name" value="DHQase_II"/>
    <property type="match status" value="1"/>
</dbReference>
<dbReference type="PANTHER" id="PTHR21272:SF3">
    <property type="entry name" value="CATABOLIC 3-DEHYDROQUINASE"/>
    <property type="match status" value="1"/>
</dbReference>
<dbReference type="InterPro" id="IPR018509">
    <property type="entry name" value="DHquinase_II_CS"/>
</dbReference>
<dbReference type="EMBL" id="JABBGA010000005">
    <property type="protein sequence ID" value="NML25903.1"/>
    <property type="molecule type" value="Genomic_DNA"/>
</dbReference>
<dbReference type="HAMAP" id="MF_00169">
    <property type="entry name" value="AroQ"/>
    <property type="match status" value="1"/>
</dbReference>
<keyword evidence="13" id="KW-1185">Reference proteome</keyword>
<protein>
    <recommendedName>
        <fullName evidence="6 8">3-dehydroquinate dehydratase</fullName>
        <shortName evidence="8">3-dehydroquinase</shortName>
        <ecNumber evidence="6 8">4.2.1.10</ecNumber>
    </recommendedName>
    <alternativeName>
        <fullName evidence="8">Type II DHQase</fullName>
    </alternativeName>
</protein>
<dbReference type="NCBIfam" id="NF003807">
    <property type="entry name" value="PRK05395.1-4"/>
    <property type="match status" value="1"/>
</dbReference>
<evidence type="ECO:0000256" key="2">
    <source>
        <dbReference type="ARBA" id="ARBA00003924"/>
    </source>
</evidence>
<dbReference type="GO" id="GO:0003855">
    <property type="term" value="F:3-dehydroquinate dehydratase activity"/>
    <property type="evidence" value="ECO:0007669"/>
    <property type="project" value="UniProtKB-UniRule"/>
</dbReference>
<dbReference type="NCBIfam" id="NF003805">
    <property type="entry name" value="PRK05395.1-2"/>
    <property type="match status" value="1"/>
</dbReference>
<sequence length="164" mass="17914">MTRKNRTPEASADDMQQARILVLHGPNLNLLGRREPGIYGLTTLADIHAAMESRAKVDGVLLESFQSNHEGELIDRVQAAGTEGVDFIIINPAAYTHTSVGIRDALSGVDIPFVEVHLSNIHAREPFRHHSYFSDKAVGVICGLGAQGYQLALEFALSRLRSRG</sequence>
<feature type="binding site" evidence="8 10">
    <location>
        <begin position="118"/>
        <end position="119"/>
    </location>
    <ligand>
        <name>substrate</name>
    </ligand>
</feature>
<dbReference type="SUPFAM" id="SSF52304">
    <property type="entry name" value="Type II 3-dehydroquinate dehydratase"/>
    <property type="match status" value="1"/>
</dbReference>
<dbReference type="AlphaFoldDB" id="A0A848G660"/>
<proteinExistence type="inferred from homology"/>
<dbReference type="UniPathway" id="UPA00053">
    <property type="reaction ID" value="UER00086"/>
</dbReference>
<dbReference type="NCBIfam" id="TIGR01088">
    <property type="entry name" value="aroQ"/>
    <property type="match status" value="1"/>
</dbReference>
<feature type="binding site" evidence="8 10">
    <location>
        <position position="97"/>
    </location>
    <ligand>
        <name>substrate</name>
    </ligand>
</feature>
<dbReference type="EC" id="4.2.1.10" evidence="6 8"/>
<feature type="binding site" evidence="8 10">
    <location>
        <position position="104"/>
    </location>
    <ligand>
        <name>substrate</name>
    </ligand>
</feature>
<dbReference type="GO" id="GO:0009423">
    <property type="term" value="P:chorismate biosynthetic process"/>
    <property type="evidence" value="ECO:0007669"/>
    <property type="project" value="UniProtKB-UniRule"/>
</dbReference>
<dbReference type="InterPro" id="IPR036441">
    <property type="entry name" value="DHquinase_II_sf"/>
</dbReference>
<comment type="pathway">
    <text evidence="3 8">Metabolic intermediate biosynthesis; chorismate biosynthesis; chorismate from D-erythrose 4-phosphate and phosphoenolpyruvate: step 3/7.</text>
</comment>
<evidence type="ECO:0000256" key="6">
    <source>
        <dbReference type="ARBA" id="ARBA00012060"/>
    </source>
</evidence>
<name>A0A848G660_9RHOO</name>
<dbReference type="NCBIfam" id="NF003804">
    <property type="entry name" value="PRK05395.1-1"/>
    <property type="match status" value="1"/>
</dbReference>
<comment type="similarity">
    <text evidence="4 8">Belongs to the type-II 3-dehydroquinase family.</text>
</comment>
<keyword evidence="7 8" id="KW-0456">Lyase</keyword>
<comment type="function">
    <text evidence="2 8">Catalyzes a trans-dehydration via an enolate intermediate.</text>
</comment>
<comment type="subunit">
    <text evidence="5 8">Homododecamer.</text>
</comment>
<evidence type="ECO:0000256" key="9">
    <source>
        <dbReference type="PIRSR" id="PIRSR001399-1"/>
    </source>
</evidence>
<dbReference type="Gene3D" id="3.40.50.9100">
    <property type="entry name" value="Dehydroquinase, class II"/>
    <property type="match status" value="1"/>
</dbReference>
<dbReference type="PIRSF" id="PIRSF001399">
    <property type="entry name" value="DHquinase_II"/>
    <property type="match status" value="1"/>
</dbReference>
<reference evidence="12 13" key="1">
    <citation type="submission" date="2020-04" db="EMBL/GenBank/DDBJ databases">
        <title>Zoogloea sp. G-4-1-14 isolated from soil.</title>
        <authorList>
            <person name="Dahal R.H."/>
        </authorList>
    </citation>
    <scope>NUCLEOTIDE SEQUENCE [LARGE SCALE GENOMIC DNA]</scope>
    <source>
        <strain evidence="12 13">G-4-1-14</strain>
    </source>
</reference>
<dbReference type="Proteomes" id="UP000580043">
    <property type="component" value="Unassembled WGS sequence"/>
</dbReference>
<dbReference type="PANTHER" id="PTHR21272">
    <property type="entry name" value="CATABOLIC 3-DEHYDROQUINASE"/>
    <property type="match status" value="1"/>
</dbReference>
<feature type="binding site" evidence="8 10">
    <location>
        <position position="91"/>
    </location>
    <ligand>
        <name>substrate</name>
    </ligand>
</feature>
<dbReference type="GO" id="GO:0009073">
    <property type="term" value="P:aromatic amino acid family biosynthetic process"/>
    <property type="evidence" value="ECO:0007669"/>
    <property type="project" value="UniProtKB-KW"/>
</dbReference>
<evidence type="ECO:0000256" key="8">
    <source>
        <dbReference type="HAMAP-Rule" id="MF_00169"/>
    </source>
</evidence>
<feature type="active site" description="Proton acceptor" evidence="8 9">
    <location>
        <position position="39"/>
    </location>
</feature>
<keyword evidence="8" id="KW-0028">Amino-acid biosynthesis</keyword>
<organism evidence="12 13">
    <name type="scientific">Zoogloea dura</name>
    <dbReference type="NCBI Taxonomy" id="2728840"/>
    <lineage>
        <taxon>Bacteria</taxon>
        <taxon>Pseudomonadati</taxon>
        <taxon>Pseudomonadota</taxon>
        <taxon>Betaproteobacteria</taxon>
        <taxon>Rhodocyclales</taxon>
        <taxon>Zoogloeaceae</taxon>
        <taxon>Zoogloea</taxon>
    </lineage>
</organism>
<dbReference type="GO" id="GO:0008652">
    <property type="term" value="P:amino acid biosynthetic process"/>
    <property type="evidence" value="ECO:0007669"/>
    <property type="project" value="UniProtKB-KW"/>
</dbReference>
<dbReference type="PROSITE" id="PS01029">
    <property type="entry name" value="DEHYDROQUINASE_II"/>
    <property type="match status" value="1"/>
</dbReference>
<feature type="site" description="Transition state stabilizer" evidence="8 11">
    <location>
        <position position="34"/>
    </location>
</feature>
<feature type="active site" description="Proton donor" evidence="8 9">
    <location>
        <position position="117"/>
    </location>
</feature>
<evidence type="ECO:0000256" key="5">
    <source>
        <dbReference type="ARBA" id="ARBA00011193"/>
    </source>
</evidence>
<evidence type="ECO:0000256" key="11">
    <source>
        <dbReference type="PIRSR" id="PIRSR001399-3"/>
    </source>
</evidence>
<evidence type="ECO:0000256" key="1">
    <source>
        <dbReference type="ARBA" id="ARBA00001864"/>
    </source>
</evidence>